<feature type="repeat" description="Solcar" evidence="11">
    <location>
        <begin position="115"/>
        <end position="200"/>
    </location>
</feature>
<dbReference type="Pfam" id="PF00153">
    <property type="entry name" value="Mito_carr"/>
    <property type="match status" value="3"/>
</dbReference>
<evidence type="ECO:0000313" key="13">
    <source>
        <dbReference type="EMBL" id="KAF6063603.1"/>
    </source>
</evidence>
<dbReference type="Gene3D" id="1.50.40.10">
    <property type="entry name" value="Mitochondrial carrier domain"/>
    <property type="match status" value="1"/>
</dbReference>
<comment type="caution">
    <text evidence="13">The sequence shown here is derived from an EMBL/GenBank/DDBJ whole genome shotgun (WGS) entry which is preliminary data.</text>
</comment>
<comment type="similarity">
    <text evidence="12">Belongs to the mitochondrial carrier (TC 2.A.29) family.</text>
</comment>
<feature type="repeat" description="Solcar" evidence="11">
    <location>
        <begin position="206"/>
        <end position="293"/>
    </location>
</feature>
<sequence>MSTKREDHLRKGADVTPTEALVAGSIAGAISRAFTAPLDTIKIRLQLQPKGFKHRKSVVTIVKNLLENEGIIALWKGNVPAEILYILYGGVQFGSYSIISKSVSKLENNYRINLSSANHSLIVGIGSGIVSTLVTYPFDLLRTRLIANKNRGLLSMTGTIKDIIKLEGIRGIYAGIRPAMLSVSSTTGLMFWSYELARELSNNYQRVPFIEAICGFIAGATSKGITFPLDTLRKRCQMCSVVHGRPYTASHIFVTILKNEGVFGLYKGFGISVLKTAPTSAISLFMYEYSLSFIRKIRVIE</sequence>
<dbReference type="PRINTS" id="PR00926">
    <property type="entry name" value="MITOCARRIER"/>
</dbReference>
<name>A0A8H6F195_CANAX</name>
<comment type="subcellular location">
    <subcellularLocation>
        <location evidence="2">Mitochondrion inner membrane</location>
        <topology evidence="2">Multi-pass membrane protein</topology>
    </subcellularLocation>
</comment>
<keyword evidence="4 12" id="KW-0813">Transport</keyword>
<dbReference type="InterPro" id="IPR023395">
    <property type="entry name" value="MCP_dom_sf"/>
</dbReference>
<evidence type="ECO:0000256" key="8">
    <source>
        <dbReference type="ARBA" id="ARBA00022989"/>
    </source>
</evidence>
<dbReference type="GO" id="GO:0090422">
    <property type="term" value="F:thiamine pyrophosphate transmembrane transporter activity"/>
    <property type="evidence" value="ECO:0007669"/>
    <property type="project" value="EnsemblFungi"/>
</dbReference>
<dbReference type="InterPro" id="IPR018108">
    <property type="entry name" value="MCP_transmembrane"/>
</dbReference>
<evidence type="ECO:0000256" key="4">
    <source>
        <dbReference type="ARBA" id="ARBA00022448"/>
    </source>
</evidence>
<feature type="repeat" description="Solcar" evidence="11">
    <location>
        <begin position="15"/>
        <end position="102"/>
    </location>
</feature>
<keyword evidence="7" id="KW-0999">Mitochondrion inner membrane</keyword>
<dbReference type="Proteomes" id="UP000536275">
    <property type="component" value="Unassembled WGS sequence"/>
</dbReference>
<dbReference type="AlphaFoldDB" id="A0A8H6F195"/>
<dbReference type="PROSITE" id="PS50920">
    <property type="entry name" value="SOLCAR"/>
    <property type="match status" value="3"/>
</dbReference>
<dbReference type="EMBL" id="JABWAD010000060">
    <property type="protein sequence ID" value="KAF6063603.1"/>
    <property type="molecule type" value="Genomic_DNA"/>
</dbReference>
<dbReference type="SMR" id="A0A8H6F195"/>
<keyword evidence="6" id="KW-0677">Repeat</keyword>
<evidence type="ECO:0000256" key="7">
    <source>
        <dbReference type="ARBA" id="ARBA00022792"/>
    </source>
</evidence>
<evidence type="ECO:0000256" key="6">
    <source>
        <dbReference type="ARBA" id="ARBA00022737"/>
    </source>
</evidence>
<dbReference type="FunFam" id="1.50.40.10:FF:000272">
    <property type="entry name" value="Mitochondrial thiamine pyrophosphate transporter, mitochondrial carrier family member, putative"/>
    <property type="match status" value="1"/>
</dbReference>
<dbReference type="GO" id="GO:0005743">
    <property type="term" value="C:mitochondrial inner membrane"/>
    <property type="evidence" value="ECO:0007669"/>
    <property type="project" value="UniProtKB-SubCell"/>
</dbReference>
<accession>A0A8H6F195</accession>
<keyword evidence="5 11" id="KW-0812">Transmembrane</keyword>
<evidence type="ECO:0000256" key="10">
    <source>
        <dbReference type="ARBA" id="ARBA00023136"/>
    </source>
</evidence>
<evidence type="ECO:0000256" key="11">
    <source>
        <dbReference type="PROSITE-ProRule" id="PRU00282"/>
    </source>
</evidence>
<evidence type="ECO:0000256" key="2">
    <source>
        <dbReference type="ARBA" id="ARBA00004448"/>
    </source>
</evidence>
<keyword evidence="8" id="KW-1133">Transmembrane helix</keyword>
<dbReference type="PANTHER" id="PTHR24089">
    <property type="entry name" value="SOLUTE CARRIER FAMILY 25"/>
    <property type="match status" value="1"/>
</dbReference>
<reference evidence="13 14" key="1">
    <citation type="submission" date="2020-03" db="EMBL/GenBank/DDBJ databases">
        <title>FDA dAtabase for Regulatory Grade micrObial Sequences (FDA-ARGOS): Supporting development and validation of Infectious Disease Dx tests.</title>
        <authorList>
            <person name="Campos J."/>
            <person name="Goldberg B."/>
            <person name="Tallon L."/>
            <person name="Sadzewicz L."/>
            <person name="Vavikolanu K."/>
            <person name="Mehta A."/>
            <person name="Aluvathingal J."/>
            <person name="Nadendla S."/>
            <person name="Nandy P."/>
            <person name="Geyer C."/>
            <person name="Yan Y."/>
            <person name="Sichtig H."/>
        </authorList>
    </citation>
    <scope>NUCLEOTIDE SEQUENCE [LARGE SCALE GENOMIC DNA]</scope>
    <source>
        <strain evidence="13 14">FDAARGOS_656</strain>
    </source>
</reference>
<evidence type="ECO:0000256" key="9">
    <source>
        <dbReference type="ARBA" id="ARBA00023128"/>
    </source>
</evidence>
<keyword evidence="9" id="KW-0496">Mitochondrion</keyword>
<evidence type="ECO:0000256" key="12">
    <source>
        <dbReference type="RuleBase" id="RU000488"/>
    </source>
</evidence>
<evidence type="ECO:0000256" key="5">
    <source>
        <dbReference type="ARBA" id="ARBA00022692"/>
    </source>
</evidence>
<evidence type="ECO:0000256" key="3">
    <source>
        <dbReference type="ARBA" id="ARBA00021935"/>
    </source>
</evidence>
<proteinExistence type="inferred from homology"/>
<dbReference type="InterPro" id="IPR002067">
    <property type="entry name" value="MCP"/>
</dbReference>
<comment type="function">
    <text evidence="1">Mitochondrial transporter that mediates uptake of thiamine pyrophosphate (ThPP) into mitochondria.</text>
</comment>
<evidence type="ECO:0000256" key="1">
    <source>
        <dbReference type="ARBA" id="ARBA00002238"/>
    </source>
</evidence>
<dbReference type="SUPFAM" id="SSF103506">
    <property type="entry name" value="Mitochondrial carrier"/>
    <property type="match status" value="1"/>
</dbReference>
<dbReference type="GO" id="GO:1990545">
    <property type="term" value="P:mitochondrial thiamine pyrophosphate transmembrane transport"/>
    <property type="evidence" value="ECO:0007669"/>
    <property type="project" value="EnsemblFungi"/>
</dbReference>
<keyword evidence="10 11" id="KW-0472">Membrane</keyword>
<evidence type="ECO:0000313" key="14">
    <source>
        <dbReference type="Proteomes" id="UP000536275"/>
    </source>
</evidence>
<gene>
    <name evidence="13" type="ORF">FOB64_005235</name>
</gene>
<protein>
    <recommendedName>
        <fullName evidence="3">Mitochondrial thiamine pyrophosphate carrier 1</fullName>
    </recommendedName>
</protein>
<organism evidence="13 14">
    <name type="scientific">Candida albicans</name>
    <name type="common">Yeast</name>
    <dbReference type="NCBI Taxonomy" id="5476"/>
    <lineage>
        <taxon>Eukaryota</taxon>
        <taxon>Fungi</taxon>
        <taxon>Dikarya</taxon>
        <taxon>Ascomycota</taxon>
        <taxon>Saccharomycotina</taxon>
        <taxon>Pichiomycetes</taxon>
        <taxon>Debaryomycetaceae</taxon>
        <taxon>Candida/Lodderomyces clade</taxon>
        <taxon>Candida</taxon>
    </lineage>
</organism>